<dbReference type="Pfam" id="PF00931">
    <property type="entry name" value="NB-ARC"/>
    <property type="match status" value="1"/>
</dbReference>
<evidence type="ECO:0000259" key="5">
    <source>
        <dbReference type="PROSITE" id="PS51153"/>
    </source>
</evidence>
<dbReference type="InterPro" id="IPR008808">
    <property type="entry name" value="Powdery_mildew-R_dom"/>
</dbReference>
<proteinExistence type="inferred from homology"/>
<keyword evidence="3" id="KW-0677">Repeat</keyword>
<evidence type="ECO:0000313" key="7">
    <source>
        <dbReference type="Proteomes" id="UP001172457"/>
    </source>
</evidence>
<dbReference type="GO" id="GO:0043531">
    <property type="term" value="F:ADP binding"/>
    <property type="evidence" value="ECO:0007669"/>
    <property type="project" value="InterPro"/>
</dbReference>
<evidence type="ECO:0000313" key="6">
    <source>
        <dbReference type="EMBL" id="KAJ9552491.1"/>
    </source>
</evidence>
<dbReference type="GO" id="GO:0006952">
    <property type="term" value="P:defense response"/>
    <property type="evidence" value="ECO:0007669"/>
    <property type="project" value="UniProtKB-KW"/>
</dbReference>
<protein>
    <recommendedName>
        <fullName evidence="5">RPW8 domain-containing protein</fullName>
    </recommendedName>
</protein>
<dbReference type="PANTHER" id="PTHR36766:SF15">
    <property type="entry name" value="POWDERY MILDEW RESISTANCE PROTEIN, RPW8"/>
    <property type="match status" value="1"/>
</dbReference>
<dbReference type="SUPFAM" id="SSF52047">
    <property type="entry name" value="RNI-like"/>
    <property type="match status" value="1"/>
</dbReference>
<name>A0AA38TC71_9ASTR</name>
<dbReference type="InterPro" id="IPR032675">
    <property type="entry name" value="LRR_dom_sf"/>
</dbReference>
<dbReference type="InterPro" id="IPR042197">
    <property type="entry name" value="Apaf_helical"/>
</dbReference>
<dbReference type="PRINTS" id="PR00364">
    <property type="entry name" value="DISEASERSIST"/>
</dbReference>
<dbReference type="EMBL" id="JARYMX010000004">
    <property type="protein sequence ID" value="KAJ9552491.1"/>
    <property type="molecule type" value="Genomic_DNA"/>
</dbReference>
<evidence type="ECO:0000256" key="1">
    <source>
        <dbReference type="ARBA" id="ARBA00008894"/>
    </source>
</evidence>
<accession>A0AA38TC71</accession>
<sequence>MADAVVGDAVSKLSDVIIHVMKKSLQFRSTLAQLQETITKIKPIFTEIEKLNKVLDRPAQETEMFIDQLKGAEDLVRKCEHIKWNLWKRYRHSLKLDDLNASLLRFFQIDVQLQQIRDVKEVLVVVKDVQKRMEKGGSGGWFPLLKSDVIGFDDQLRDLKAMVIKDSMVDDCSVVVVLAEGGCGKTTLVTKLCHDTQIQGKFGRNIYFATISETPNLKVVIKNLLPKNQSDHQLDFTSNEDAVHRWGSFLRENKSEILLVLDDVWDESVVRDFRFKLRGYKILMVICCKGHPLALSVIGGLLKRAHVDQWRIMLNKLSEGQQSVIDFDKDMRLRLARSLDMFEEDSEIKQCYLDLGSFPEDQEIAATTLMDIWVNLYNHDEKGSDTLSKLFELSSKNLATMLPIRKDSSGIVNFCEDKAVVQHDMMRALAIYLTSQDPEEHRKRLIINVNGQDFPQLPHTVNARLMSISTDENFSMIWNGLQAPKVEAFVLNFISDIYALPPFMKNMERLKVLIITNNGYYFSQLQNFPTPQYLSRLARIRLEHVSIASISTSLLELVNLRKLSLIMCKIGNSFNECIPNKLPNLLEIEIDSCDDLVTFPPMLCNLVRLKKLSITNCLELVSLSEGFGNLTNLEGLRLTSCSYLTDLPVSMRNLHKLSIIDISHCLHLCALPTQIGEWVSLRTIHMRGCTGLHELPSSIKDLCPLKVVCDEEIKLLWSHFPDVKVEVVEEDRWSTFSKIISRGMHVH</sequence>
<comment type="caution">
    <text evidence="6">The sequence shown here is derived from an EMBL/GenBank/DDBJ whole genome shotgun (WGS) entry which is preliminary data.</text>
</comment>
<dbReference type="InterPro" id="IPR027417">
    <property type="entry name" value="P-loop_NTPase"/>
</dbReference>
<keyword evidence="2" id="KW-0433">Leucine-rich repeat</keyword>
<dbReference type="Gene3D" id="3.40.50.300">
    <property type="entry name" value="P-loop containing nucleotide triphosphate hydrolases"/>
    <property type="match status" value="1"/>
</dbReference>
<comment type="similarity">
    <text evidence="1">Belongs to the disease resistance NB-LRR family.</text>
</comment>
<dbReference type="Pfam" id="PF05659">
    <property type="entry name" value="RPW8"/>
    <property type="match status" value="1"/>
</dbReference>
<dbReference type="Proteomes" id="UP001172457">
    <property type="component" value="Chromosome 4"/>
</dbReference>
<dbReference type="Gene3D" id="1.10.8.430">
    <property type="entry name" value="Helical domain of apoptotic protease-activating factors"/>
    <property type="match status" value="1"/>
</dbReference>
<feature type="domain" description="RPW8" evidence="5">
    <location>
        <begin position="1"/>
        <end position="145"/>
    </location>
</feature>
<evidence type="ECO:0000256" key="2">
    <source>
        <dbReference type="ARBA" id="ARBA00022614"/>
    </source>
</evidence>
<dbReference type="InterPro" id="IPR002182">
    <property type="entry name" value="NB-ARC"/>
</dbReference>
<gene>
    <name evidence="6" type="ORF">OSB04_016536</name>
</gene>
<dbReference type="InterPro" id="IPR036388">
    <property type="entry name" value="WH-like_DNA-bd_sf"/>
</dbReference>
<keyword evidence="4" id="KW-0611">Plant defense</keyword>
<keyword evidence="7" id="KW-1185">Reference proteome</keyword>
<dbReference type="SUPFAM" id="SSF52540">
    <property type="entry name" value="P-loop containing nucleoside triphosphate hydrolases"/>
    <property type="match status" value="1"/>
</dbReference>
<dbReference type="PANTHER" id="PTHR36766">
    <property type="entry name" value="PLANT BROAD-SPECTRUM MILDEW RESISTANCE PROTEIN RPW8"/>
    <property type="match status" value="1"/>
</dbReference>
<evidence type="ECO:0000256" key="3">
    <source>
        <dbReference type="ARBA" id="ARBA00022737"/>
    </source>
</evidence>
<organism evidence="6 7">
    <name type="scientific">Centaurea solstitialis</name>
    <name type="common">yellow star-thistle</name>
    <dbReference type="NCBI Taxonomy" id="347529"/>
    <lineage>
        <taxon>Eukaryota</taxon>
        <taxon>Viridiplantae</taxon>
        <taxon>Streptophyta</taxon>
        <taxon>Embryophyta</taxon>
        <taxon>Tracheophyta</taxon>
        <taxon>Spermatophyta</taxon>
        <taxon>Magnoliopsida</taxon>
        <taxon>eudicotyledons</taxon>
        <taxon>Gunneridae</taxon>
        <taxon>Pentapetalae</taxon>
        <taxon>asterids</taxon>
        <taxon>campanulids</taxon>
        <taxon>Asterales</taxon>
        <taxon>Asteraceae</taxon>
        <taxon>Carduoideae</taxon>
        <taxon>Cardueae</taxon>
        <taxon>Centaureinae</taxon>
        <taxon>Centaurea</taxon>
    </lineage>
</organism>
<evidence type="ECO:0000256" key="4">
    <source>
        <dbReference type="ARBA" id="ARBA00022821"/>
    </source>
</evidence>
<dbReference type="Gene3D" id="1.10.10.10">
    <property type="entry name" value="Winged helix-like DNA-binding domain superfamily/Winged helix DNA-binding domain"/>
    <property type="match status" value="1"/>
</dbReference>
<reference evidence="6" key="1">
    <citation type="submission" date="2023-03" db="EMBL/GenBank/DDBJ databases">
        <title>Chromosome-scale reference genome and RAD-based genetic map of yellow starthistle (Centaurea solstitialis) reveal putative structural variation and QTLs associated with invader traits.</title>
        <authorList>
            <person name="Reatini B."/>
            <person name="Cang F.A."/>
            <person name="Jiang Q."/>
            <person name="Mckibben M.T.W."/>
            <person name="Barker M.S."/>
            <person name="Rieseberg L.H."/>
            <person name="Dlugosch K.M."/>
        </authorList>
    </citation>
    <scope>NUCLEOTIDE SEQUENCE</scope>
    <source>
        <strain evidence="6">CAN-66</strain>
        <tissue evidence="6">Leaf</tissue>
    </source>
</reference>
<dbReference type="PROSITE" id="PS51153">
    <property type="entry name" value="RPW8"/>
    <property type="match status" value="1"/>
</dbReference>
<dbReference type="AlphaFoldDB" id="A0AA38TC71"/>
<dbReference type="Gene3D" id="3.80.10.10">
    <property type="entry name" value="Ribonuclease Inhibitor"/>
    <property type="match status" value="1"/>
</dbReference>